<dbReference type="OrthoDB" id="9807606at2"/>
<dbReference type="EC" id="3.7.1.18" evidence="2"/>
<dbReference type="EMBL" id="WEGI01000006">
    <property type="protein sequence ID" value="MQY27623.1"/>
    <property type="molecule type" value="Genomic_DNA"/>
</dbReference>
<protein>
    <submittedName>
        <fullName evidence="2">6-oxocamphor hydrolase</fullName>
        <ecNumber evidence="2">3.7.1.18</ecNumber>
    </submittedName>
</protein>
<name>A0A7K0DPF4_9NOCA</name>
<reference evidence="2 3" key="1">
    <citation type="submission" date="2019-10" db="EMBL/GenBank/DDBJ databases">
        <title>Nocardia macrotermitis sp. nov. and Nocardia aurantia sp. nov., isolated from the gut of fungus growing-termite Macrotermes natalensis.</title>
        <authorList>
            <person name="Benndorf R."/>
            <person name="Schwitalla J."/>
            <person name="Martin K."/>
            <person name="De Beer W."/>
            <person name="Kaster A.-K."/>
            <person name="Vollmers J."/>
            <person name="Poulsen M."/>
            <person name="Beemelmanns C."/>
        </authorList>
    </citation>
    <scope>NUCLEOTIDE SEQUENCE [LARGE SCALE GENOMIC DNA]</scope>
    <source>
        <strain evidence="2 3">RB56</strain>
    </source>
</reference>
<evidence type="ECO:0000313" key="3">
    <source>
        <dbReference type="Proteomes" id="UP000431401"/>
    </source>
</evidence>
<keyword evidence="3" id="KW-1185">Reference proteome</keyword>
<dbReference type="Gene3D" id="3.90.226.10">
    <property type="entry name" value="2-enoyl-CoA Hydratase, Chain A, domain 1"/>
    <property type="match status" value="1"/>
</dbReference>
<gene>
    <name evidence="2" type="primary">camK_1</name>
    <name evidence="2" type="ORF">NRB56_32060</name>
</gene>
<dbReference type="Pfam" id="PF00378">
    <property type="entry name" value="ECH_1"/>
    <property type="match status" value="1"/>
</dbReference>
<dbReference type="SUPFAM" id="SSF52096">
    <property type="entry name" value="ClpP/crotonase"/>
    <property type="match status" value="1"/>
</dbReference>
<dbReference type="InterPro" id="IPR029045">
    <property type="entry name" value="ClpP/crotonase-like_dom_sf"/>
</dbReference>
<sequence>MVKRTRYSEYKDRYANYKFELDADGILFMQCHTDGGSLVWDWKSHDDMADAFADVAGDREIKVLIHTGTGENYNADWGFMPDGSLIDPPIYQAMPGERGLWKLDEKAWYNRNLMFNVLSVDVPMISAVNGPCNIHSEVPLMGDIVLAAEDAWFQDVSHFPRGQVPGDGQHVIWNFLVGHNRGRYLLLTGKKLSAREALDWGAVAEVHPKDQLLDRAWELARDLVKRPPLTLRYTRQLFTHELKKAFLDQMNAGIGLETYAQRAFFPAGGRMEPLDRAWNDKPWSGEGEPGPQG</sequence>
<dbReference type="PANTHER" id="PTHR43802">
    <property type="entry name" value="ENOYL-COA HYDRATASE"/>
    <property type="match status" value="1"/>
</dbReference>
<proteinExistence type="inferred from homology"/>
<dbReference type="Proteomes" id="UP000431401">
    <property type="component" value="Unassembled WGS sequence"/>
</dbReference>
<dbReference type="PANTHER" id="PTHR43802:SF1">
    <property type="entry name" value="IP11341P-RELATED"/>
    <property type="match status" value="1"/>
</dbReference>
<comment type="similarity">
    <text evidence="1">Belongs to the enoyl-CoA hydratase/isomerase family.</text>
</comment>
<dbReference type="GO" id="GO:0016787">
    <property type="term" value="F:hydrolase activity"/>
    <property type="evidence" value="ECO:0007669"/>
    <property type="project" value="UniProtKB-KW"/>
</dbReference>
<organism evidence="2 3">
    <name type="scientific">Nocardia aurantia</name>
    <dbReference type="NCBI Taxonomy" id="2585199"/>
    <lineage>
        <taxon>Bacteria</taxon>
        <taxon>Bacillati</taxon>
        <taxon>Actinomycetota</taxon>
        <taxon>Actinomycetes</taxon>
        <taxon>Mycobacteriales</taxon>
        <taxon>Nocardiaceae</taxon>
        <taxon>Nocardia</taxon>
    </lineage>
</organism>
<dbReference type="RefSeq" id="WP_153342809.1">
    <property type="nucleotide sequence ID" value="NZ_WEGI01000006.1"/>
</dbReference>
<accession>A0A7K0DPF4</accession>
<keyword evidence="2" id="KW-0378">Hydrolase</keyword>
<dbReference type="CDD" id="cd06558">
    <property type="entry name" value="crotonase-like"/>
    <property type="match status" value="1"/>
</dbReference>
<evidence type="ECO:0000256" key="1">
    <source>
        <dbReference type="ARBA" id="ARBA00005254"/>
    </source>
</evidence>
<dbReference type="InterPro" id="IPR001753">
    <property type="entry name" value="Enoyl-CoA_hydra/iso"/>
</dbReference>
<comment type="caution">
    <text evidence="2">The sequence shown here is derived from an EMBL/GenBank/DDBJ whole genome shotgun (WGS) entry which is preliminary data.</text>
</comment>
<dbReference type="AlphaFoldDB" id="A0A7K0DPF4"/>
<evidence type="ECO:0000313" key="2">
    <source>
        <dbReference type="EMBL" id="MQY27623.1"/>
    </source>
</evidence>